<sequence length="34" mass="3888">MKNGLLIIKFYFDWGSPGMWSSAGDYKLSQLVFS</sequence>
<dbReference type="EMBL" id="LAZR01012739">
    <property type="protein sequence ID" value="KKM25332.1"/>
    <property type="molecule type" value="Genomic_DNA"/>
</dbReference>
<comment type="caution">
    <text evidence="1">The sequence shown here is derived from an EMBL/GenBank/DDBJ whole genome shotgun (WGS) entry which is preliminary data.</text>
</comment>
<feature type="non-terminal residue" evidence="1">
    <location>
        <position position="34"/>
    </location>
</feature>
<gene>
    <name evidence="1" type="ORF">LCGC14_1596020</name>
</gene>
<protein>
    <submittedName>
        <fullName evidence="1">Uncharacterized protein</fullName>
    </submittedName>
</protein>
<reference evidence="1" key="1">
    <citation type="journal article" date="2015" name="Nature">
        <title>Complex archaea that bridge the gap between prokaryotes and eukaryotes.</title>
        <authorList>
            <person name="Spang A."/>
            <person name="Saw J.H."/>
            <person name="Jorgensen S.L."/>
            <person name="Zaremba-Niedzwiedzka K."/>
            <person name="Martijn J."/>
            <person name="Lind A.E."/>
            <person name="van Eijk R."/>
            <person name="Schleper C."/>
            <person name="Guy L."/>
            <person name="Ettema T.J."/>
        </authorList>
    </citation>
    <scope>NUCLEOTIDE SEQUENCE</scope>
</reference>
<evidence type="ECO:0000313" key="1">
    <source>
        <dbReference type="EMBL" id="KKM25332.1"/>
    </source>
</evidence>
<accession>A0A0F9ICY2</accession>
<name>A0A0F9ICY2_9ZZZZ</name>
<proteinExistence type="predicted"/>
<organism evidence="1">
    <name type="scientific">marine sediment metagenome</name>
    <dbReference type="NCBI Taxonomy" id="412755"/>
    <lineage>
        <taxon>unclassified sequences</taxon>
        <taxon>metagenomes</taxon>
        <taxon>ecological metagenomes</taxon>
    </lineage>
</organism>
<dbReference type="AlphaFoldDB" id="A0A0F9ICY2"/>